<sequence>MSRRKPAKKNNDKKTSATTPAHPRPSRLGAAGRAFVATLVVLVVIGTAAILLFNTFAGNVVAGEPVSGLYDPNRVGGMPVTDGPSGLRDDAAAPEGTVIDTNNSDADKLALQSVNDVEEFWTQAYNGLDGAFRPVQTLVSYDSTDPSARELCGSSPYKNPNAFYCHSERMIAWDRGALVPTGQKYFGTMSIPALLAHEYGHAVQRMAGLVNRRTPTIVFEQQADCFAGSYMRWVAEGNSKRFTINTGDGLNRVLAAAIAIRDPLITPEYSELVEDGHGTALDRVTAFQMGFTTGNSACTEINLDEIDQRRANLPIALQEDDKGNLQSPNSPINEETLTALMELLNTIYKPANAPKLSYEAAPCPDGQDTKSPADYCPATNTITVDLSALKEIGASGDESKGVLLQGDNSALSIVTSRYMQALQHAHGASLTGASAALRTACMTGVANRDMSEPVKLPSGNTFQLTAGDLDEAVAGLLTNGWAASDKDGTTVPAGFTRIAAFRSGLTGSAEQCYQRFP</sequence>
<gene>
    <name evidence="7" type="ORF">NCTC1542_06805</name>
</gene>
<dbReference type="AlphaFoldDB" id="A0A378WDI8"/>
<dbReference type="InterPro" id="IPR007343">
    <property type="entry name" value="Uncharacterised_pept_Zn_put"/>
</dbReference>
<evidence type="ECO:0000256" key="4">
    <source>
        <dbReference type="ARBA" id="ARBA00023136"/>
    </source>
</evidence>
<dbReference type="SUPFAM" id="SSF55486">
    <property type="entry name" value="Metalloproteases ('zincins'), catalytic domain"/>
    <property type="match status" value="1"/>
</dbReference>
<evidence type="ECO:0000256" key="5">
    <source>
        <dbReference type="SAM" id="MobiDB-lite"/>
    </source>
</evidence>
<name>A0A378WDI8_MYCFO</name>
<evidence type="ECO:0000313" key="8">
    <source>
        <dbReference type="Proteomes" id="UP000255389"/>
    </source>
</evidence>
<dbReference type="PANTHER" id="PTHR30168:SF0">
    <property type="entry name" value="INNER MEMBRANE PROTEIN"/>
    <property type="match status" value="1"/>
</dbReference>
<dbReference type="Proteomes" id="UP000255389">
    <property type="component" value="Unassembled WGS sequence"/>
</dbReference>
<keyword evidence="3 6" id="KW-1133">Transmembrane helix</keyword>
<evidence type="ECO:0000256" key="6">
    <source>
        <dbReference type="SAM" id="Phobius"/>
    </source>
</evidence>
<accession>A0A378WDI8</accession>
<keyword evidence="2 6" id="KW-0812">Transmembrane</keyword>
<keyword evidence="4 6" id="KW-0472">Membrane</keyword>
<evidence type="ECO:0000313" key="7">
    <source>
        <dbReference type="EMBL" id="SUA31451.1"/>
    </source>
</evidence>
<reference evidence="7 8" key="1">
    <citation type="submission" date="2018-06" db="EMBL/GenBank/DDBJ databases">
        <authorList>
            <consortium name="Pathogen Informatics"/>
            <person name="Doyle S."/>
        </authorList>
    </citation>
    <scope>NUCLEOTIDE SEQUENCE [LARGE SCALE GENOMIC DNA]</scope>
    <source>
        <strain evidence="7 8">NCTC1542</strain>
    </source>
</reference>
<dbReference type="EMBL" id="UGQY01000006">
    <property type="protein sequence ID" value="SUA31451.1"/>
    <property type="molecule type" value="Genomic_DNA"/>
</dbReference>
<dbReference type="GO" id="GO:0016020">
    <property type="term" value="C:membrane"/>
    <property type="evidence" value="ECO:0007669"/>
    <property type="project" value="UniProtKB-SubCell"/>
</dbReference>
<dbReference type="Pfam" id="PF04228">
    <property type="entry name" value="Zn_peptidase"/>
    <property type="match status" value="1"/>
</dbReference>
<feature type="transmembrane region" description="Helical" evidence="6">
    <location>
        <begin position="34"/>
        <end position="53"/>
    </location>
</feature>
<comment type="subcellular location">
    <subcellularLocation>
        <location evidence="1">Membrane</location>
        <topology evidence="1">Single-pass membrane protein</topology>
    </subcellularLocation>
</comment>
<evidence type="ECO:0000256" key="1">
    <source>
        <dbReference type="ARBA" id="ARBA00004167"/>
    </source>
</evidence>
<protein>
    <submittedName>
        <fullName evidence="7">LpqM protein</fullName>
    </submittedName>
</protein>
<feature type="region of interest" description="Disordered" evidence="5">
    <location>
        <begin position="1"/>
        <end position="27"/>
    </location>
</feature>
<proteinExistence type="predicted"/>
<dbReference type="PANTHER" id="PTHR30168">
    <property type="entry name" value="PUTATIVE MEMBRANE PROTEIN YPFJ"/>
    <property type="match status" value="1"/>
</dbReference>
<evidence type="ECO:0000256" key="3">
    <source>
        <dbReference type="ARBA" id="ARBA00022989"/>
    </source>
</evidence>
<organism evidence="7 8">
    <name type="scientific">Mycolicibacterium fortuitum</name>
    <name type="common">Mycobacterium fortuitum</name>
    <dbReference type="NCBI Taxonomy" id="1766"/>
    <lineage>
        <taxon>Bacteria</taxon>
        <taxon>Bacillati</taxon>
        <taxon>Actinomycetota</taxon>
        <taxon>Actinomycetes</taxon>
        <taxon>Mycobacteriales</taxon>
        <taxon>Mycobacteriaceae</taxon>
        <taxon>Mycolicibacterium</taxon>
    </lineage>
</organism>
<feature type="region of interest" description="Disordered" evidence="5">
    <location>
        <begin position="80"/>
        <end position="101"/>
    </location>
</feature>
<evidence type="ECO:0000256" key="2">
    <source>
        <dbReference type="ARBA" id="ARBA00022692"/>
    </source>
</evidence>